<dbReference type="PROSITE" id="PS00041">
    <property type="entry name" value="HTH_ARAC_FAMILY_1"/>
    <property type="match status" value="1"/>
</dbReference>
<evidence type="ECO:0000256" key="3">
    <source>
        <dbReference type="ARBA" id="ARBA00023163"/>
    </source>
</evidence>
<keyword evidence="1" id="KW-0805">Transcription regulation</keyword>
<evidence type="ECO:0000313" key="5">
    <source>
        <dbReference type="EMBL" id="SHH34209.1"/>
    </source>
</evidence>
<dbReference type="AlphaFoldDB" id="A0A1M5S6U4"/>
<dbReference type="PANTHER" id="PTHR43280:SF28">
    <property type="entry name" value="HTH-TYPE TRANSCRIPTIONAL ACTIVATOR RHAS"/>
    <property type="match status" value="1"/>
</dbReference>
<organism evidence="5 6">
    <name type="scientific">Chryseolinea serpens</name>
    <dbReference type="NCBI Taxonomy" id="947013"/>
    <lineage>
        <taxon>Bacteria</taxon>
        <taxon>Pseudomonadati</taxon>
        <taxon>Bacteroidota</taxon>
        <taxon>Cytophagia</taxon>
        <taxon>Cytophagales</taxon>
        <taxon>Fulvivirgaceae</taxon>
        <taxon>Chryseolinea</taxon>
    </lineage>
</organism>
<accession>A0A1M5S6U4</accession>
<proteinExistence type="predicted"/>
<dbReference type="InterPro" id="IPR018062">
    <property type="entry name" value="HTH_AraC-typ_CS"/>
</dbReference>
<protein>
    <submittedName>
        <fullName evidence="5">AraC-type DNA-binding protein</fullName>
    </submittedName>
</protein>
<dbReference type="EMBL" id="FQWQ01000002">
    <property type="protein sequence ID" value="SHH34209.1"/>
    <property type="molecule type" value="Genomic_DNA"/>
</dbReference>
<dbReference type="Proteomes" id="UP000184212">
    <property type="component" value="Unassembled WGS sequence"/>
</dbReference>
<reference evidence="5 6" key="1">
    <citation type="submission" date="2016-11" db="EMBL/GenBank/DDBJ databases">
        <authorList>
            <person name="Jaros S."/>
            <person name="Januszkiewicz K."/>
            <person name="Wedrychowicz H."/>
        </authorList>
    </citation>
    <scope>NUCLEOTIDE SEQUENCE [LARGE SCALE GENOMIC DNA]</scope>
    <source>
        <strain evidence="5 6">DSM 24574</strain>
    </source>
</reference>
<evidence type="ECO:0000259" key="4">
    <source>
        <dbReference type="PROSITE" id="PS01124"/>
    </source>
</evidence>
<dbReference type="Gene3D" id="1.10.10.60">
    <property type="entry name" value="Homeodomain-like"/>
    <property type="match status" value="2"/>
</dbReference>
<dbReference type="PROSITE" id="PS01124">
    <property type="entry name" value="HTH_ARAC_FAMILY_2"/>
    <property type="match status" value="1"/>
</dbReference>
<dbReference type="PRINTS" id="PR00032">
    <property type="entry name" value="HTHARAC"/>
</dbReference>
<dbReference type="SUPFAM" id="SSF46689">
    <property type="entry name" value="Homeodomain-like"/>
    <property type="match status" value="2"/>
</dbReference>
<keyword evidence="2 5" id="KW-0238">DNA-binding</keyword>
<dbReference type="InterPro" id="IPR009057">
    <property type="entry name" value="Homeodomain-like_sf"/>
</dbReference>
<evidence type="ECO:0000256" key="2">
    <source>
        <dbReference type="ARBA" id="ARBA00023125"/>
    </source>
</evidence>
<dbReference type="OrthoDB" id="642439at2"/>
<dbReference type="InterPro" id="IPR020449">
    <property type="entry name" value="Tscrpt_reg_AraC-type_HTH"/>
</dbReference>
<dbReference type="SMART" id="SM00342">
    <property type="entry name" value="HTH_ARAC"/>
    <property type="match status" value="1"/>
</dbReference>
<dbReference type="RefSeq" id="WP_073136902.1">
    <property type="nucleotide sequence ID" value="NZ_FQWQ01000002.1"/>
</dbReference>
<gene>
    <name evidence="5" type="ORF">SAMN04488109_3778</name>
</gene>
<name>A0A1M5S6U4_9BACT</name>
<dbReference type="Pfam" id="PF12833">
    <property type="entry name" value="HTH_18"/>
    <property type="match status" value="1"/>
</dbReference>
<sequence>MIRKPPTLDPYPKIYLYRRLVQAKLFIDDHYAEAIDIDNMADEATFSKFHFIRLFKTTYGKSPHQYLTSVRIENAKQLLQTDITVTETCERVGFNSITSFIGLFKRFTGLTPSAYQQQQHDRHAALIQNPLHFIPNCFAEKKGWTPPHPKP</sequence>
<dbReference type="GO" id="GO:0003700">
    <property type="term" value="F:DNA-binding transcription factor activity"/>
    <property type="evidence" value="ECO:0007669"/>
    <property type="project" value="InterPro"/>
</dbReference>
<dbReference type="GO" id="GO:0043565">
    <property type="term" value="F:sequence-specific DNA binding"/>
    <property type="evidence" value="ECO:0007669"/>
    <property type="project" value="InterPro"/>
</dbReference>
<keyword evidence="3" id="KW-0804">Transcription</keyword>
<keyword evidence="6" id="KW-1185">Reference proteome</keyword>
<evidence type="ECO:0000313" key="6">
    <source>
        <dbReference type="Proteomes" id="UP000184212"/>
    </source>
</evidence>
<evidence type="ECO:0000256" key="1">
    <source>
        <dbReference type="ARBA" id="ARBA00023015"/>
    </source>
</evidence>
<feature type="domain" description="HTH araC/xylS-type" evidence="4">
    <location>
        <begin position="21"/>
        <end position="118"/>
    </location>
</feature>
<dbReference type="PANTHER" id="PTHR43280">
    <property type="entry name" value="ARAC-FAMILY TRANSCRIPTIONAL REGULATOR"/>
    <property type="match status" value="1"/>
</dbReference>
<dbReference type="InterPro" id="IPR018060">
    <property type="entry name" value="HTH_AraC"/>
</dbReference>
<dbReference type="STRING" id="947013.SAMN04488109_3778"/>